<evidence type="ECO:0000259" key="1">
    <source>
        <dbReference type="Pfam" id="PF03886"/>
    </source>
</evidence>
<reference evidence="3" key="1">
    <citation type="journal article" date="2019" name="Int. J. Syst. Evol. Microbiol.">
        <title>The Global Catalogue of Microorganisms (GCM) 10K type strain sequencing project: providing services to taxonomists for standard genome sequencing and annotation.</title>
        <authorList>
            <consortium name="The Broad Institute Genomics Platform"/>
            <consortium name="The Broad Institute Genome Sequencing Center for Infectious Disease"/>
            <person name="Wu L."/>
            <person name="Ma J."/>
        </authorList>
    </citation>
    <scope>NUCLEOTIDE SEQUENCE [LARGE SCALE GENOMIC DNA]</scope>
    <source>
        <strain evidence="3">KCTC 42984</strain>
    </source>
</reference>
<organism evidence="2 3">
    <name type="scientific">Novosphingobium bradum</name>
    <dbReference type="NCBI Taxonomy" id="1737444"/>
    <lineage>
        <taxon>Bacteria</taxon>
        <taxon>Pseudomonadati</taxon>
        <taxon>Pseudomonadota</taxon>
        <taxon>Alphaproteobacteria</taxon>
        <taxon>Sphingomonadales</taxon>
        <taxon>Sphingomonadaceae</taxon>
        <taxon>Novosphingobium</taxon>
    </lineage>
</organism>
<dbReference type="Pfam" id="PF03886">
    <property type="entry name" value="ABC_trans_aux"/>
    <property type="match status" value="1"/>
</dbReference>
<sequence>MTLTPTLAFRLVGPAALALALGGCVSLGGGKAPPTLFTITAAAAPAAGQAVNGNADSALVVLDPETDRVLGVQRVAVTIDAANVAYLKDAMWAERPARLFRHLLAETLRAKGGRLVFEDAEAAASGRARLAGRLLAFGYDAPSHAAVVRYDAVREGPGGAVATRRFEASVPVTKADARRLAPALNQAANAVAAQVADWVG</sequence>
<dbReference type="Proteomes" id="UP001595604">
    <property type="component" value="Unassembled WGS sequence"/>
</dbReference>
<name>A0ABV7IME5_9SPHN</name>
<accession>A0ABV7IME5</accession>
<evidence type="ECO:0000313" key="3">
    <source>
        <dbReference type="Proteomes" id="UP001595604"/>
    </source>
</evidence>
<keyword evidence="3" id="KW-1185">Reference proteome</keyword>
<gene>
    <name evidence="2" type="ORF">ACFOD9_02760</name>
</gene>
<keyword evidence="2" id="KW-0449">Lipoprotein</keyword>
<protein>
    <submittedName>
        <fullName evidence="2">ABC-type transport auxiliary lipoprotein family protein</fullName>
    </submittedName>
</protein>
<dbReference type="SUPFAM" id="SSF159594">
    <property type="entry name" value="XCC0632-like"/>
    <property type="match status" value="1"/>
</dbReference>
<proteinExistence type="predicted"/>
<dbReference type="RefSeq" id="WP_379508558.1">
    <property type="nucleotide sequence ID" value="NZ_JBHRTQ010000003.1"/>
</dbReference>
<dbReference type="InterPro" id="IPR005586">
    <property type="entry name" value="ABC_trans_aux"/>
</dbReference>
<feature type="domain" description="ABC-type transport auxiliary lipoprotein component" evidence="1">
    <location>
        <begin position="42"/>
        <end position="196"/>
    </location>
</feature>
<evidence type="ECO:0000313" key="2">
    <source>
        <dbReference type="EMBL" id="MFC3173167.1"/>
    </source>
</evidence>
<dbReference type="EMBL" id="JBHRTQ010000003">
    <property type="protein sequence ID" value="MFC3173167.1"/>
    <property type="molecule type" value="Genomic_DNA"/>
</dbReference>
<comment type="caution">
    <text evidence="2">The sequence shown here is derived from an EMBL/GenBank/DDBJ whole genome shotgun (WGS) entry which is preliminary data.</text>
</comment>
<dbReference type="Gene3D" id="3.40.50.10610">
    <property type="entry name" value="ABC-type transport auxiliary lipoprotein component"/>
    <property type="match status" value="1"/>
</dbReference>